<feature type="compositionally biased region" description="Polar residues" evidence="1">
    <location>
        <begin position="68"/>
        <end position="87"/>
    </location>
</feature>
<dbReference type="EMBL" id="CAXIEN010000126">
    <property type="protein sequence ID" value="CAL1279853.1"/>
    <property type="molecule type" value="Genomic_DNA"/>
</dbReference>
<name>A0AAV2A778_9ARAC</name>
<organism evidence="2 3">
    <name type="scientific">Larinioides sclopetarius</name>
    <dbReference type="NCBI Taxonomy" id="280406"/>
    <lineage>
        <taxon>Eukaryota</taxon>
        <taxon>Metazoa</taxon>
        <taxon>Ecdysozoa</taxon>
        <taxon>Arthropoda</taxon>
        <taxon>Chelicerata</taxon>
        <taxon>Arachnida</taxon>
        <taxon>Araneae</taxon>
        <taxon>Araneomorphae</taxon>
        <taxon>Entelegynae</taxon>
        <taxon>Araneoidea</taxon>
        <taxon>Araneidae</taxon>
        <taxon>Larinioides</taxon>
    </lineage>
</organism>
<evidence type="ECO:0000313" key="2">
    <source>
        <dbReference type="EMBL" id="CAL1279853.1"/>
    </source>
</evidence>
<keyword evidence="3" id="KW-1185">Reference proteome</keyword>
<accession>A0AAV2A778</accession>
<gene>
    <name evidence="2" type="ORF">LARSCL_LOCUS10634</name>
</gene>
<feature type="region of interest" description="Disordered" evidence="1">
    <location>
        <begin position="68"/>
        <end position="134"/>
    </location>
</feature>
<comment type="caution">
    <text evidence="2">The sequence shown here is derived from an EMBL/GenBank/DDBJ whole genome shotgun (WGS) entry which is preliminary data.</text>
</comment>
<sequence length="134" mass="14427">MEDLFSRGSSKSLLLTNRLGALIWESSFRATMEQFSTAAFNSALRGNNREKTTLIVCGRESSQLLRQVSSSAITSKQPRTSSPSSVGSPALQFPVKGQPAARIPQLRPKTGVGGENERRVPGTGGRRRITIPVG</sequence>
<evidence type="ECO:0000256" key="1">
    <source>
        <dbReference type="SAM" id="MobiDB-lite"/>
    </source>
</evidence>
<feature type="compositionally biased region" description="Basic residues" evidence="1">
    <location>
        <begin position="125"/>
        <end position="134"/>
    </location>
</feature>
<reference evidence="2 3" key="1">
    <citation type="submission" date="2024-04" db="EMBL/GenBank/DDBJ databases">
        <authorList>
            <person name="Rising A."/>
            <person name="Reimegard J."/>
            <person name="Sonavane S."/>
            <person name="Akerstrom W."/>
            <person name="Nylinder S."/>
            <person name="Hedman E."/>
            <person name="Kallberg Y."/>
        </authorList>
    </citation>
    <scope>NUCLEOTIDE SEQUENCE [LARGE SCALE GENOMIC DNA]</scope>
</reference>
<proteinExistence type="predicted"/>
<protein>
    <submittedName>
        <fullName evidence="2">Uncharacterized protein</fullName>
    </submittedName>
</protein>
<dbReference type="AlphaFoldDB" id="A0AAV2A778"/>
<evidence type="ECO:0000313" key="3">
    <source>
        <dbReference type="Proteomes" id="UP001497382"/>
    </source>
</evidence>
<dbReference type="Proteomes" id="UP001497382">
    <property type="component" value="Unassembled WGS sequence"/>
</dbReference>